<dbReference type="PANTHER" id="PTHR24559">
    <property type="entry name" value="TRANSPOSON TY3-I GAG-POL POLYPROTEIN"/>
    <property type="match status" value="1"/>
</dbReference>
<feature type="domain" description="Reverse transcriptase" evidence="1">
    <location>
        <begin position="4"/>
        <end position="66"/>
    </location>
</feature>
<gene>
    <name evidence="2" type="ORF">V5N11_031801</name>
</gene>
<proteinExistence type="predicted"/>
<name>A0ABD1BSA1_CARAN</name>
<dbReference type="InterPro" id="IPR043128">
    <property type="entry name" value="Rev_trsase/Diguanyl_cyclase"/>
</dbReference>
<dbReference type="InterPro" id="IPR053134">
    <property type="entry name" value="RNA-dir_DNA_polymerase"/>
</dbReference>
<keyword evidence="3" id="KW-1185">Reference proteome</keyword>
<dbReference type="InterPro" id="IPR043502">
    <property type="entry name" value="DNA/RNA_pol_sf"/>
</dbReference>
<dbReference type="Proteomes" id="UP001558713">
    <property type="component" value="Unassembled WGS sequence"/>
</dbReference>
<evidence type="ECO:0000313" key="2">
    <source>
        <dbReference type="EMBL" id="KAL1220071.1"/>
    </source>
</evidence>
<accession>A0ABD1BSA1</accession>
<evidence type="ECO:0000313" key="3">
    <source>
        <dbReference type="Proteomes" id="UP001558713"/>
    </source>
</evidence>
<dbReference type="AlphaFoldDB" id="A0ABD1BSA1"/>
<reference evidence="2 3" key="1">
    <citation type="submission" date="2024-04" db="EMBL/GenBank/DDBJ databases">
        <title>Genome assembly C_amara_ONT_v2.</title>
        <authorList>
            <person name="Yant L."/>
            <person name="Moore C."/>
            <person name="Slenker M."/>
        </authorList>
    </citation>
    <scope>NUCLEOTIDE SEQUENCE [LARGE SCALE GENOMIC DNA]</scope>
    <source>
        <tissue evidence="2">Leaf</tissue>
    </source>
</reference>
<dbReference type="EMBL" id="JBANAX010000162">
    <property type="protein sequence ID" value="KAL1220071.1"/>
    <property type="molecule type" value="Genomic_DNA"/>
</dbReference>
<protein>
    <submittedName>
        <fullName evidence="2">Mitochondrial protein</fullName>
    </submittedName>
</protein>
<dbReference type="SUPFAM" id="SSF56672">
    <property type="entry name" value="DNA/RNA polymerases"/>
    <property type="match status" value="1"/>
</dbReference>
<comment type="caution">
    <text evidence="2">The sequence shown here is derived from an EMBL/GenBank/DDBJ whole genome shotgun (WGS) entry which is preliminary data.</text>
</comment>
<organism evidence="2 3">
    <name type="scientific">Cardamine amara subsp. amara</name>
    <dbReference type="NCBI Taxonomy" id="228776"/>
    <lineage>
        <taxon>Eukaryota</taxon>
        <taxon>Viridiplantae</taxon>
        <taxon>Streptophyta</taxon>
        <taxon>Embryophyta</taxon>
        <taxon>Tracheophyta</taxon>
        <taxon>Spermatophyta</taxon>
        <taxon>Magnoliopsida</taxon>
        <taxon>eudicotyledons</taxon>
        <taxon>Gunneridae</taxon>
        <taxon>Pentapetalae</taxon>
        <taxon>rosids</taxon>
        <taxon>malvids</taxon>
        <taxon>Brassicales</taxon>
        <taxon>Brassicaceae</taxon>
        <taxon>Cardamineae</taxon>
        <taxon>Cardamine</taxon>
    </lineage>
</organism>
<dbReference type="Pfam" id="PF00078">
    <property type="entry name" value="RVT_1"/>
    <property type="match status" value="1"/>
</dbReference>
<dbReference type="PANTHER" id="PTHR24559:SF444">
    <property type="entry name" value="REVERSE TRANSCRIPTASE DOMAIN-CONTAINING PROTEIN"/>
    <property type="match status" value="1"/>
</dbReference>
<dbReference type="Gene3D" id="3.30.70.270">
    <property type="match status" value="1"/>
</dbReference>
<dbReference type="InterPro" id="IPR000477">
    <property type="entry name" value="RT_dom"/>
</dbReference>
<evidence type="ECO:0000259" key="1">
    <source>
        <dbReference type="Pfam" id="PF00078"/>
    </source>
</evidence>
<sequence>MKWMNDVFREHLDKCVIVFIDDILVYSQSKEEHAWHLRIVLNKFREQKLFAKLSKCSFWQRKIRFLEHVVSAAGIAVDPGKIVVITEWPTPKMLQMFVVS</sequence>